<accession>A0A485L9N3</accession>
<evidence type="ECO:0000313" key="3">
    <source>
        <dbReference type="EMBL" id="VFT94502.1"/>
    </source>
</evidence>
<dbReference type="PANTHER" id="PTHR28674:SF1">
    <property type="entry name" value="NOP PROTEIN CHAPERONE 1"/>
    <property type="match status" value="1"/>
</dbReference>
<dbReference type="GO" id="GO:0062064">
    <property type="term" value="F:box C/D methylation guide snoRNP complex binding"/>
    <property type="evidence" value="ECO:0007669"/>
    <property type="project" value="TreeGrafter"/>
</dbReference>
<evidence type="ECO:0000313" key="2">
    <source>
        <dbReference type="EMBL" id="KAF0690893.1"/>
    </source>
</evidence>
<gene>
    <name evidence="3" type="primary">Aste57867_17756</name>
    <name evidence="2" type="ORF">As57867_017695</name>
    <name evidence="3" type="ORF">ASTE57867_17756</name>
</gene>
<dbReference type="InterPro" id="IPR027921">
    <property type="entry name" value="NOPCHAP1"/>
</dbReference>
<dbReference type="AlphaFoldDB" id="A0A485L9N3"/>
<feature type="region of interest" description="Disordered" evidence="1">
    <location>
        <begin position="70"/>
        <end position="112"/>
    </location>
</feature>
<dbReference type="OrthoDB" id="1112980at2759"/>
<reference evidence="2" key="2">
    <citation type="submission" date="2019-06" db="EMBL/GenBank/DDBJ databases">
        <title>Genomics analysis of Aphanomyces spp. identifies a new class of oomycete effector associated with host adaptation.</title>
        <authorList>
            <person name="Gaulin E."/>
        </authorList>
    </citation>
    <scope>NUCLEOTIDE SEQUENCE</scope>
    <source>
        <strain evidence="2">CBS 578.67</strain>
    </source>
</reference>
<dbReference type="GO" id="GO:0000492">
    <property type="term" value="P:box C/D snoRNP assembly"/>
    <property type="evidence" value="ECO:0007669"/>
    <property type="project" value="InterPro"/>
</dbReference>
<sequence>MSSTRPNISAAVPKSALLSKLEAFLPQMDKENKTLAQAISAGQADKFNIEVDETESEKPQIQMDFALSVVGDSDSDDDDDDKDIHFKPASPKQTIRLTPPTTNARPLIQELN</sequence>
<keyword evidence="4" id="KW-1185">Reference proteome</keyword>
<name>A0A485L9N3_9STRA</name>
<evidence type="ECO:0000313" key="4">
    <source>
        <dbReference type="Proteomes" id="UP000332933"/>
    </source>
</evidence>
<reference evidence="3 4" key="1">
    <citation type="submission" date="2019-03" db="EMBL/GenBank/DDBJ databases">
        <authorList>
            <person name="Gaulin E."/>
            <person name="Dumas B."/>
        </authorList>
    </citation>
    <scope>NUCLEOTIDE SEQUENCE [LARGE SCALE GENOMIC DNA]</scope>
    <source>
        <strain evidence="3">CBS 568.67</strain>
    </source>
</reference>
<dbReference type="EMBL" id="VJMH01006290">
    <property type="protein sequence ID" value="KAF0690893.1"/>
    <property type="molecule type" value="Genomic_DNA"/>
</dbReference>
<dbReference type="Proteomes" id="UP000332933">
    <property type="component" value="Unassembled WGS sequence"/>
</dbReference>
<protein>
    <submittedName>
        <fullName evidence="3">Aste57867_17756 protein</fullName>
    </submittedName>
</protein>
<proteinExistence type="predicted"/>
<organism evidence="3 4">
    <name type="scientific">Aphanomyces stellatus</name>
    <dbReference type="NCBI Taxonomy" id="120398"/>
    <lineage>
        <taxon>Eukaryota</taxon>
        <taxon>Sar</taxon>
        <taxon>Stramenopiles</taxon>
        <taxon>Oomycota</taxon>
        <taxon>Saprolegniomycetes</taxon>
        <taxon>Saprolegniales</taxon>
        <taxon>Verrucalvaceae</taxon>
        <taxon>Aphanomyces</taxon>
    </lineage>
</organism>
<dbReference type="PANTHER" id="PTHR28674">
    <property type="entry name" value="SIMILAR TO DNA SEGMENT, CHR 10, WAYNE STATE UNIVERSITY 102,-EXPRESSED"/>
    <property type="match status" value="1"/>
</dbReference>
<dbReference type="Pfam" id="PF15370">
    <property type="entry name" value="NOPCHAP1"/>
    <property type="match status" value="1"/>
</dbReference>
<evidence type="ECO:0000256" key="1">
    <source>
        <dbReference type="SAM" id="MobiDB-lite"/>
    </source>
</evidence>
<dbReference type="EMBL" id="CAADRA010006311">
    <property type="protein sequence ID" value="VFT94502.1"/>
    <property type="molecule type" value="Genomic_DNA"/>
</dbReference>
<feature type="compositionally biased region" description="Polar residues" evidence="1">
    <location>
        <begin position="91"/>
        <end position="104"/>
    </location>
</feature>